<keyword evidence="10 15" id="KW-0460">Magnesium</keyword>
<dbReference type="GO" id="GO:0046872">
    <property type="term" value="F:metal ion binding"/>
    <property type="evidence" value="ECO:0007669"/>
    <property type="project" value="UniProtKB-KW"/>
</dbReference>
<keyword evidence="19" id="KW-0614">Plasmid</keyword>
<dbReference type="InterPro" id="IPR006805">
    <property type="entry name" value="Anth_synth_I_N"/>
</dbReference>
<keyword evidence="8 15" id="KW-0479">Metal-binding</keyword>
<evidence type="ECO:0000256" key="9">
    <source>
        <dbReference type="ARBA" id="ARBA00022822"/>
    </source>
</evidence>
<comment type="catalytic activity">
    <reaction evidence="14 15">
        <text>chorismate + L-glutamine = anthranilate + pyruvate + L-glutamate + H(+)</text>
        <dbReference type="Rhea" id="RHEA:21732"/>
        <dbReference type="ChEBI" id="CHEBI:15361"/>
        <dbReference type="ChEBI" id="CHEBI:15378"/>
        <dbReference type="ChEBI" id="CHEBI:16567"/>
        <dbReference type="ChEBI" id="CHEBI:29748"/>
        <dbReference type="ChEBI" id="CHEBI:29985"/>
        <dbReference type="ChEBI" id="CHEBI:58359"/>
        <dbReference type="EC" id="4.1.3.27"/>
    </reaction>
</comment>
<dbReference type="HOGENOM" id="CLU_006493_9_3_9"/>
<evidence type="ECO:0000313" key="19">
    <source>
        <dbReference type="EMBL" id="AHM57871.1"/>
    </source>
</evidence>
<feature type="domain" description="Anthranilate synthase component I N-terminal" evidence="18">
    <location>
        <begin position="17"/>
        <end position="154"/>
    </location>
</feature>
<dbReference type="GO" id="GO:0004049">
    <property type="term" value="F:anthranilate synthase activity"/>
    <property type="evidence" value="ECO:0007669"/>
    <property type="project" value="UniProtKB-EC"/>
</dbReference>
<dbReference type="InterPro" id="IPR005256">
    <property type="entry name" value="Anth_synth_I_PabB"/>
</dbReference>
<comment type="pathway">
    <text evidence="2 15">Amino-acid biosynthesis; L-tryptophan biosynthesis; L-tryptophan from chorismate: step 1/5.</text>
</comment>
<feature type="domain" description="Chorismate-utilising enzyme C-terminal" evidence="17">
    <location>
        <begin position="211"/>
        <end position="464"/>
    </location>
</feature>
<dbReference type="GO" id="GO:0000162">
    <property type="term" value="P:L-tryptophan biosynthetic process"/>
    <property type="evidence" value="ECO:0007669"/>
    <property type="project" value="UniProtKB-UniPathway"/>
</dbReference>
<dbReference type="PANTHER" id="PTHR11236">
    <property type="entry name" value="AMINOBENZOATE/ANTHRANILATE SYNTHASE"/>
    <property type="match status" value="1"/>
</dbReference>
<dbReference type="Proteomes" id="UP000019591">
    <property type="component" value="Plasmid EAL2_808p"/>
</dbReference>
<comment type="subunit">
    <text evidence="4 15">Heterotetramer consisting of two non-identical subunits: a beta subunit (TrpG) and a large alpha subunit (TrpE).</text>
</comment>
<feature type="region of interest" description="Disordered" evidence="16">
    <location>
        <begin position="183"/>
        <end position="203"/>
    </location>
</feature>
<dbReference type="Pfam" id="PF04715">
    <property type="entry name" value="Anth_synt_I_N"/>
    <property type="match status" value="1"/>
</dbReference>
<gene>
    <name evidence="15 19" type="primary">trpE</name>
    <name evidence="19" type="ORF">EAL2_808p03670</name>
</gene>
<accession>W8UAN9</accession>
<comment type="similarity">
    <text evidence="3 15">Belongs to the anthranilate synthase component I family.</text>
</comment>
<dbReference type="InterPro" id="IPR015890">
    <property type="entry name" value="Chorismate_C"/>
</dbReference>
<evidence type="ECO:0000256" key="7">
    <source>
        <dbReference type="ARBA" id="ARBA00022605"/>
    </source>
</evidence>
<dbReference type="EMBL" id="CP007453">
    <property type="protein sequence ID" value="AHM57871.1"/>
    <property type="molecule type" value="Genomic_DNA"/>
</dbReference>
<evidence type="ECO:0000256" key="15">
    <source>
        <dbReference type="RuleBase" id="RU364045"/>
    </source>
</evidence>
<dbReference type="OrthoDB" id="9803598at2"/>
<evidence type="ECO:0000256" key="4">
    <source>
        <dbReference type="ARBA" id="ARBA00011575"/>
    </source>
</evidence>
<comment type="cofactor">
    <cofactor evidence="1 15">
        <name>Mg(2+)</name>
        <dbReference type="ChEBI" id="CHEBI:18420"/>
    </cofactor>
</comment>
<evidence type="ECO:0000256" key="3">
    <source>
        <dbReference type="ARBA" id="ARBA00009562"/>
    </source>
</evidence>
<keyword evidence="20" id="KW-1185">Reference proteome</keyword>
<evidence type="ECO:0000313" key="20">
    <source>
        <dbReference type="Proteomes" id="UP000019591"/>
    </source>
</evidence>
<dbReference type="InterPro" id="IPR005801">
    <property type="entry name" value="ADC_synthase"/>
</dbReference>
<dbReference type="NCBIfam" id="TIGR00564">
    <property type="entry name" value="trpE_most"/>
    <property type="match status" value="1"/>
</dbReference>
<evidence type="ECO:0000256" key="12">
    <source>
        <dbReference type="ARBA" id="ARBA00023239"/>
    </source>
</evidence>
<dbReference type="Pfam" id="PF00425">
    <property type="entry name" value="Chorismate_bind"/>
    <property type="match status" value="1"/>
</dbReference>
<dbReference type="KEGG" id="eac:EAL2_808p03670"/>
<evidence type="ECO:0000256" key="10">
    <source>
        <dbReference type="ARBA" id="ARBA00022842"/>
    </source>
</evidence>
<evidence type="ECO:0000256" key="8">
    <source>
        <dbReference type="ARBA" id="ARBA00022723"/>
    </source>
</evidence>
<evidence type="ECO:0000256" key="16">
    <source>
        <dbReference type="SAM" id="MobiDB-lite"/>
    </source>
</evidence>
<dbReference type="InterPro" id="IPR019999">
    <property type="entry name" value="Anth_synth_I-like"/>
</dbReference>
<keyword evidence="11 15" id="KW-0057">Aromatic amino acid biosynthesis</keyword>
<evidence type="ECO:0000256" key="5">
    <source>
        <dbReference type="ARBA" id="ARBA00012266"/>
    </source>
</evidence>
<dbReference type="EC" id="4.1.3.27" evidence="5 15"/>
<reference evidence="19 20" key="1">
    <citation type="journal article" date="2014" name="Genome Announc.">
        <title>Complete Genome Sequence of Amino Acid-Utilizing Eubacterium acidaminophilum al-2 (DSM 3953).</title>
        <authorList>
            <person name="Poehlein A."/>
            <person name="Andreesen J.R."/>
            <person name="Daniel R."/>
        </authorList>
    </citation>
    <scope>NUCLEOTIDE SEQUENCE [LARGE SCALE GENOMIC DNA]</scope>
    <source>
        <strain evidence="19 20">DSM 3953</strain>
        <plasmid evidence="20">Plasmid EAL2_808p</plasmid>
    </source>
</reference>
<dbReference type="eggNOG" id="COG0147">
    <property type="taxonomic scope" value="Bacteria"/>
</dbReference>
<evidence type="ECO:0000256" key="2">
    <source>
        <dbReference type="ARBA" id="ARBA00004873"/>
    </source>
</evidence>
<evidence type="ECO:0000256" key="6">
    <source>
        <dbReference type="ARBA" id="ARBA00020653"/>
    </source>
</evidence>
<geneLocation type="plasmid" evidence="19 20">
    <name>EAL2_808p</name>
</geneLocation>
<dbReference type="PRINTS" id="PR00095">
    <property type="entry name" value="ANTSNTHASEI"/>
</dbReference>
<comment type="function">
    <text evidence="13 15">Part of a heterotetrameric complex that catalyzes the two-step biosynthesis of anthranilate, an intermediate in the biosynthesis of L-tryptophan. In the first step, the glutamine-binding beta subunit (TrpG) of anthranilate synthase (AS) provides the glutamine amidotransferase activity which generates ammonia as a substrate that, along with chorismate, is used in the second step, catalyzed by the large alpha subunit of AS (TrpE) to produce anthranilate. In the absence of TrpG, TrpE can synthesize anthranilate directly from chorismate and high concentrations of ammonia.</text>
</comment>
<name>W8UAN9_PEPAC</name>
<evidence type="ECO:0000256" key="13">
    <source>
        <dbReference type="ARBA" id="ARBA00025634"/>
    </source>
</evidence>
<dbReference type="PANTHER" id="PTHR11236:SF48">
    <property type="entry name" value="ISOCHORISMATE SYNTHASE MENF"/>
    <property type="match status" value="1"/>
</dbReference>
<evidence type="ECO:0000256" key="14">
    <source>
        <dbReference type="ARBA" id="ARBA00047683"/>
    </source>
</evidence>
<proteinExistence type="inferred from homology"/>
<evidence type="ECO:0000259" key="17">
    <source>
        <dbReference type="Pfam" id="PF00425"/>
    </source>
</evidence>
<sequence>MDGQRKIRVFALEMEGDMHTPISIFKKLCREGKSFILESVEKGKWGKYSYIGRKPFMEIKSQGSEVTLEKAGVQTNIFGNPIEILRNVMKGHGCENICSGLEFEGGAVGYIAYDFIRNIEKLGEPEIDDLQMPDMHLFFPEEIVAYDHEMQKVKIMLNLLVDATVSEEDLEKSANARLSAIKSEIEKSESSENPEPAGNASDIECHATETRESFMTKVEKAKQHIKDGDIFQVVLSQRFDVKTTKNPLDVYRTLRTLNPSPYMYYIDYGDYKIAGSSPELLVKLSGGEVQTCPIAGTRPRGASELEDERLCDELLKDEKERAEHLMLVDLARNDIGRISEFGTVELSSFMEVQKYSHVMHIVSNVKGGIKADYDMLDALSSCMPAGTVSGAPKVRAMQIIDELENRKRGVYAGAIGYFGFNGNMDTCIAIRTVLFKGDMAYVQAGAGIVADSDPLSEYQETQRKAQAVLEALKG</sequence>
<dbReference type="AlphaFoldDB" id="W8UAN9"/>
<evidence type="ECO:0000256" key="11">
    <source>
        <dbReference type="ARBA" id="ARBA00023141"/>
    </source>
</evidence>
<keyword evidence="12 15" id="KW-0456">Lyase</keyword>
<dbReference type="UniPathway" id="UPA00035">
    <property type="reaction ID" value="UER00040"/>
</dbReference>
<keyword evidence="7 15" id="KW-0028">Amino-acid biosynthesis</keyword>
<dbReference type="PATRIC" id="fig|1286171.3.peg.2543"/>
<dbReference type="RefSeq" id="WP_041693213.1">
    <property type="nucleotide sequence ID" value="NZ_CP007453.1"/>
</dbReference>
<dbReference type="Gene3D" id="3.60.120.10">
    <property type="entry name" value="Anthranilate synthase"/>
    <property type="match status" value="1"/>
</dbReference>
<organism evidence="19 20">
    <name type="scientific">Peptoclostridium acidaminophilum DSM 3953</name>
    <dbReference type="NCBI Taxonomy" id="1286171"/>
    <lineage>
        <taxon>Bacteria</taxon>
        <taxon>Bacillati</taxon>
        <taxon>Bacillota</taxon>
        <taxon>Clostridia</taxon>
        <taxon>Peptostreptococcales</taxon>
        <taxon>Peptoclostridiaceae</taxon>
        <taxon>Peptoclostridium</taxon>
    </lineage>
</organism>
<evidence type="ECO:0000259" key="18">
    <source>
        <dbReference type="Pfam" id="PF04715"/>
    </source>
</evidence>
<dbReference type="SUPFAM" id="SSF56322">
    <property type="entry name" value="ADC synthase"/>
    <property type="match status" value="1"/>
</dbReference>
<keyword evidence="9 15" id="KW-0822">Tryptophan biosynthesis</keyword>
<evidence type="ECO:0000256" key="1">
    <source>
        <dbReference type="ARBA" id="ARBA00001946"/>
    </source>
</evidence>
<protein>
    <recommendedName>
        <fullName evidence="6 15">Anthranilate synthase component 1</fullName>
        <ecNumber evidence="5 15">4.1.3.27</ecNumber>
    </recommendedName>
</protein>